<organism evidence="3 4">
    <name type="scientific">Mycoplasmopsis alligatoris A21JP2</name>
    <dbReference type="NCBI Taxonomy" id="747682"/>
    <lineage>
        <taxon>Bacteria</taxon>
        <taxon>Bacillati</taxon>
        <taxon>Mycoplasmatota</taxon>
        <taxon>Mycoplasmoidales</taxon>
        <taxon>Metamycoplasmataceae</taxon>
        <taxon>Mycoplasmopsis</taxon>
    </lineage>
</organism>
<dbReference type="Proteomes" id="UP000004757">
    <property type="component" value="Unassembled WGS sequence"/>
</dbReference>
<reference evidence="3 4" key="1">
    <citation type="submission" date="2010-03" db="EMBL/GenBank/DDBJ databases">
        <authorList>
            <person name="Glass J.I."/>
            <person name="Benders G.A."/>
            <person name="Durkin A.S."/>
            <person name="Farmerie W.G."/>
            <person name="Hlavinka K."/>
            <person name="Hostetler J."/>
            <person name="Jackson J."/>
            <person name="May M.A."/>
            <person name="Miller R.H."/>
            <person name="Paralanov V."/>
            <person name="Radune D."/>
            <person name="Szczypinski B."/>
            <person name="Brown D.R."/>
        </authorList>
    </citation>
    <scope>NUCLEOTIDE SEQUENCE [LARGE SCALE GENOMIC DNA]</scope>
    <source>
        <strain evidence="3 4">A21JP2</strain>
    </source>
</reference>
<accession>D4XVN7</accession>
<proteinExistence type="predicted"/>
<evidence type="ECO:0000256" key="2">
    <source>
        <dbReference type="SAM" id="Phobius"/>
    </source>
</evidence>
<evidence type="ECO:0000313" key="4">
    <source>
        <dbReference type="Proteomes" id="UP000004757"/>
    </source>
</evidence>
<comment type="caution">
    <text evidence="3">The sequence shown here is derived from an EMBL/GenBank/DDBJ whole genome shotgun (WGS) entry which is preliminary data.</text>
</comment>
<keyword evidence="2" id="KW-1133">Transmembrane helix</keyword>
<feature type="transmembrane region" description="Helical" evidence="2">
    <location>
        <begin position="1073"/>
        <end position="1094"/>
    </location>
</feature>
<keyword evidence="4" id="KW-1185">Reference proteome</keyword>
<dbReference type="EMBL" id="ADNC01000007">
    <property type="protein sequence ID" value="EFF41719.1"/>
    <property type="molecule type" value="Genomic_DNA"/>
</dbReference>
<keyword evidence="2" id="KW-0812">Transmembrane</keyword>
<evidence type="ECO:0000256" key="1">
    <source>
        <dbReference type="SAM" id="Coils"/>
    </source>
</evidence>
<dbReference type="RefSeq" id="WP_005683435.1">
    <property type="nucleotide sequence ID" value="NZ_ADNC01000007.1"/>
</dbReference>
<evidence type="ECO:0000313" key="3">
    <source>
        <dbReference type="EMBL" id="EFF41719.1"/>
    </source>
</evidence>
<gene>
    <name evidence="3" type="ORF">MALL_0537</name>
</gene>
<feature type="coiled-coil region" evidence="1">
    <location>
        <begin position="775"/>
        <end position="819"/>
    </location>
</feature>
<sequence>MKKIRNKVLIGAAIATPIVTLGTISGVYGNELGATNLTLKNHAASSTGAKAYAAYGGELKSKLNDEKYQFERDSWTVDWRFTSANYEAGNMYVDISFPFDTNLRAYEIYHKYKTTTDFKVQFLNVNDQVLFEKRHRNPNGVGNKTTYIHNNMVQGVRKLKIIFLDWKNTNLGVVEIRAFDATLDTLLYDKVKNMDLNNRDWYDNDKYIKYGNRLREIKKELESSIQSEMNVYEWTYENRRALRTSMPRSEYEKRKDEIEKLISGLSSNKQTALDYANQKMAQADKNTNLKYPEALEDYKNKIQAIIDEINKKPVYVFSEGKNFRDRLDKITFLDENPKKREIVETLSRMFNERFNKRIEEEEKKYKDEVKKVLDKAKSIDGKSFNPQYGNFKNEIKRLQGIRDSRNLLSYKEFLQETIEEKIKSPLSDYSPSSVELYKSKLKELAFKVDTTFVLDTPEYIKYSATLTELNSVLIPNYNNLIGVLNKEKDSKKPGYSSASVKKFKDELEKLIGELKDKKTLSIEEMDKYFVRLNELKSKTLVKNADVLKAELTLVSSPKLAKDVYTEPSWERFSKTLDEYQSLTSGDVLESTLGKKLEEIRKIPSILETNKNDLLKTVENIEKELNTKNPSDKSKFTESLNVFKSKINTLDESKVKKAEYDTYLGELDNLQLSFFVFKDVLNKLYDSKFGENQKQFLNAEGLEKYKKEISDLKTEISNTTTNKFVDYKKLEGKIDNLLFSVGTNKEVLEESLTDAITKLNLDLYTEESIVAFNTELENIRTEFKDAQVNVAKLKEGQAKIAEATKKLITYKTNLKTALEEAKNKQLSDKISPEKAEQYKAGINQLFEKVNAVPDDLLRFTEYATFLSELNSLSSLVDQITFKKLLTFAREKNTKLFTEESWVLYSKKLDEIEKEYNAKTAVTPVEEQRFISRLGEIEKVLQTYGSKLVLDITKLRLINASLYSPDSIDNFFDSLGLLELQYSTRDLTLADYEKGMKEANSKVSLLRTFPQALADRIKESKDRHPSESFNKDLYDKYESALSEVQKGQEKVNETNYHEYLDSIAKAEKLLEKTGWVIPTLIVLDTLLIFGIIGLLIKKFVSKKK</sequence>
<protein>
    <submittedName>
        <fullName evidence="3">Uncharacterized protein</fullName>
    </submittedName>
</protein>
<keyword evidence="1" id="KW-0175">Coiled coil</keyword>
<keyword evidence="2" id="KW-0472">Membrane</keyword>
<dbReference type="AlphaFoldDB" id="D4XVN7"/>
<name>D4XVN7_9BACT</name>